<dbReference type="GO" id="GO:0051301">
    <property type="term" value="P:cell division"/>
    <property type="evidence" value="ECO:0007669"/>
    <property type="project" value="TreeGrafter"/>
</dbReference>
<evidence type="ECO:0000313" key="5">
    <source>
        <dbReference type="Proteomes" id="UP000242715"/>
    </source>
</evidence>
<keyword evidence="5" id="KW-1185">Reference proteome</keyword>
<accession>A0A2Z6PFB8</accession>
<organism evidence="4 5">
    <name type="scientific">Trifolium subterraneum</name>
    <name type="common">Subterranean clover</name>
    <dbReference type="NCBI Taxonomy" id="3900"/>
    <lineage>
        <taxon>Eukaryota</taxon>
        <taxon>Viridiplantae</taxon>
        <taxon>Streptophyta</taxon>
        <taxon>Embryophyta</taxon>
        <taxon>Tracheophyta</taxon>
        <taxon>Spermatophyta</taxon>
        <taxon>Magnoliopsida</taxon>
        <taxon>eudicotyledons</taxon>
        <taxon>Gunneridae</taxon>
        <taxon>Pentapetalae</taxon>
        <taxon>rosids</taxon>
        <taxon>fabids</taxon>
        <taxon>Fabales</taxon>
        <taxon>Fabaceae</taxon>
        <taxon>Papilionoideae</taxon>
        <taxon>50 kb inversion clade</taxon>
        <taxon>NPAAA clade</taxon>
        <taxon>Hologalegina</taxon>
        <taxon>IRL clade</taxon>
        <taxon>Trifolieae</taxon>
        <taxon>Trifolium</taxon>
    </lineage>
</organism>
<dbReference type="GO" id="GO:0045842">
    <property type="term" value="P:positive regulation of mitotic metaphase/anaphase transition"/>
    <property type="evidence" value="ECO:0007669"/>
    <property type="project" value="TreeGrafter"/>
</dbReference>
<dbReference type="OrthoDB" id="308440at2759"/>
<dbReference type="PANTHER" id="PTHR12558">
    <property type="entry name" value="CELL DIVISION CYCLE 16,23,27"/>
    <property type="match status" value="1"/>
</dbReference>
<protein>
    <recommendedName>
        <fullName evidence="6">MalT-like TPR region domain-containing protein</fullName>
    </recommendedName>
</protein>
<name>A0A2Z6PFB8_TRISU</name>
<keyword evidence="1 2" id="KW-0802">TPR repeat</keyword>
<evidence type="ECO:0000256" key="3">
    <source>
        <dbReference type="SAM" id="MobiDB-lite"/>
    </source>
</evidence>
<dbReference type="Gene3D" id="1.25.40.10">
    <property type="entry name" value="Tetratricopeptide repeat domain"/>
    <property type="match status" value="2"/>
</dbReference>
<dbReference type="GO" id="GO:0005680">
    <property type="term" value="C:anaphase-promoting complex"/>
    <property type="evidence" value="ECO:0007669"/>
    <property type="project" value="TreeGrafter"/>
</dbReference>
<evidence type="ECO:0008006" key="6">
    <source>
        <dbReference type="Google" id="ProtNLM"/>
    </source>
</evidence>
<feature type="compositionally biased region" description="Acidic residues" evidence="3">
    <location>
        <begin position="388"/>
        <end position="411"/>
    </location>
</feature>
<evidence type="ECO:0000256" key="2">
    <source>
        <dbReference type="PROSITE-ProRule" id="PRU00339"/>
    </source>
</evidence>
<sequence length="411" mass="45174">MITLLENGLYNSAQMLGCFLVSSPAANAESSPHLKTESLHTYKQALQYYKMIPKQNMSSARSSLTSNRSSSPNSCNISVINENEVKFKIASCHCFLNENKAALAEGRNLPLSCPAGLDFSLSHTHYLKAHIITLGSLKTVIHCPFILEAITALSELGSTAKDIISLFPQTPNRSGRAPFDHTDSSRWLQVEAIIGKNEEAIMNFEKGNLLLTMKRAELAVSAFRGAQELRPDIRTYQGLVHTYLALSKIKEALYASREAMKAMPQSAKALKLVGDVHASNSGGREKAKKFYESALRLEPGYLGAALALAELHVIEGRNGDAVSLLERYLKDWADDSLHVKLAQVFAATNMLSEALSHYQAALRLNPQNEAAKRGLERLEKQMKGVDPDAPEEDEDNDVEDGDGDQDETELL</sequence>
<feature type="repeat" description="TPR" evidence="2">
    <location>
        <begin position="335"/>
        <end position="368"/>
    </location>
</feature>
<dbReference type="GO" id="GO:0016567">
    <property type="term" value="P:protein ubiquitination"/>
    <property type="evidence" value="ECO:0007669"/>
    <property type="project" value="TreeGrafter"/>
</dbReference>
<dbReference type="EMBL" id="DF973935">
    <property type="protein sequence ID" value="GAU42717.1"/>
    <property type="molecule type" value="Genomic_DNA"/>
</dbReference>
<gene>
    <name evidence="4" type="ORF">TSUD_382530</name>
</gene>
<dbReference type="SUPFAM" id="SSF48452">
    <property type="entry name" value="TPR-like"/>
    <property type="match status" value="1"/>
</dbReference>
<dbReference type="PROSITE" id="PS50005">
    <property type="entry name" value="TPR"/>
    <property type="match status" value="1"/>
</dbReference>
<dbReference type="InterPro" id="IPR019734">
    <property type="entry name" value="TPR_rpt"/>
</dbReference>
<feature type="compositionally biased region" description="Basic and acidic residues" evidence="3">
    <location>
        <begin position="372"/>
        <end position="386"/>
    </location>
</feature>
<proteinExistence type="predicted"/>
<dbReference type="AlphaFoldDB" id="A0A2Z6PFB8"/>
<evidence type="ECO:0000256" key="1">
    <source>
        <dbReference type="ARBA" id="ARBA00022803"/>
    </source>
</evidence>
<dbReference type="SMART" id="SM00028">
    <property type="entry name" value="TPR"/>
    <property type="match status" value="3"/>
</dbReference>
<dbReference type="InterPro" id="IPR011990">
    <property type="entry name" value="TPR-like_helical_dom_sf"/>
</dbReference>
<dbReference type="Pfam" id="PF14559">
    <property type="entry name" value="TPR_19"/>
    <property type="match status" value="1"/>
</dbReference>
<feature type="region of interest" description="Disordered" evidence="3">
    <location>
        <begin position="372"/>
        <end position="411"/>
    </location>
</feature>
<dbReference type="PANTHER" id="PTHR12558:SF36">
    <property type="entry name" value="ANAPHASE-PROMOTING COMPLEX SUBUNIT 7"/>
    <property type="match status" value="1"/>
</dbReference>
<dbReference type="Proteomes" id="UP000242715">
    <property type="component" value="Unassembled WGS sequence"/>
</dbReference>
<evidence type="ECO:0000313" key="4">
    <source>
        <dbReference type="EMBL" id="GAU42717.1"/>
    </source>
</evidence>
<dbReference type="Pfam" id="PF13181">
    <property type="entry name" value="TPR_8"/>
    <property type="match status" value="1"/>
</dbReference>
<reference evidence="5" key="1">
    <citation type="journal article" date="2017" name="Front. Plant Sci.">
        <title>Climate Clever Clovers: New Paradigm to Reduce the Environmental Footprint of Ruminants by Breeding Low Methanogenic Forages Utilizing Haplotype Variation.</title>
        <authorList>
            <person name="Kaur P."/>
            <person name="Appels R."/>
            <person name="Bayer P.E."/>
            <person name="Keeble-Gagnere G."/>
            <person name="Wang J."/>
            <person name="Hirakawa H."/>
            <person name="Shirasawa K."/>
            <person name="Vercoe P."/>
            <person name="Stefanova K."/>
            <person name="Durmic Z."/>
            <person name="Nichols P."/>
            <person name="Revell C."/>
            <person name="Isobe S.N."/>
            <person name="Edwards D."/>
            <person name="Erskine W."/>
        </authorList>
    </citation>
    <scope>NUCLEOTIDE SEQUENCE [LARGE SCALE GENOMIC DNA]</scope>
    <source>
        <strain evidence="5">cv. Daliak</strain>
    </source>
</reference>